<accession>A0ABQ5YU05</accession>
<comment type="caution">
    <text evidence="1">The sequence shown here is derived from an EMBL/GenBank/DDBJ whole genome shotgun (WGS) entry which is preliminary data.</text>
</comment>
<name>A0ABQ5YU05_9BURK</name>
<dbReference type="EMBL" id="BSOJ01000009">
    <property type="protein sequence ID" value="GLR25922.1"/>
    <property type="molecule type" value="Genomic_DNA"/>
</dbReference>
<evidence type="ECO:0008006" key="3">
    <source>
        <dbReference type="Google" id="ProtNLM"/>
    </source>
</evidence>
<evidence type="ECO:0000313" key="1">
    <source>
        <dbReference type="EMBL" id="GLR25922.1"/>
    </source>
</evidence>
<dbReference type="Proteomes" id="UP001156664">
    <property type="component" value="Unassembled WGS sequence"/>
</dbReference>
<protein>
    <recommendedName>
        <fullName evidence="3">DUF4936 domain-containing protein</fullName>
    </recommendedName>
</protein>
<organism evidence="1 2">
    <name type="scientific">Limnobacter litoralis</name>
    <dbReference type="NCBI Taxonomy" id="481366"/>
    <lineage>
        <taxon>Bacteria</taxon>
        <taxon>Pseudomonadati</taxon>
        <taxon>Pseudomonadota</taxon>
        <taxon>Betaproteobacteria</taxon>
        <taxon>Burkholderiales</taxon>
        <taxon>Burkholderiaceae</taxon>
        <taxon>Limnobacter</taxon>
    </lineage>
</organism>
<proteinExistence type="predicted"/>
<dbReference type="Pfam" id="PF16290">
    <property type="entry name" value="DUF4936"/>
    <property type="match status" value="1"/>
</dbReference>
<keyword evidence="2" id="KW-1185">Reference proteome</keyword>
<reference evidence="2" key="1">
    <citation type="journal article" date="2019" name="Int. J. Syst. Evol. Microbiol.">
        <title>The Global Catalogue of Microorganisms (GCM) 10K type strain sequencing project: providing services to taxonomists for standard genome sequencing and annotation.</title>
        <authorList>
            <consortium name="The Broad Institute Genomics Platform"/>
            <consortium name="The Broad Institute Genome Sequencing Center for Infectious Disease"/>
            <person name="Wu L."/>
            <person name="Ma J."/>
        </authorList>
    </citation>
    <scope>NUCLEOTIDE SEQUENCE [LARGE SCALE GENOMIC DNA]</scope>
    <source>
        <strain evidence="2">NBRC 105857</strain>
    </source>
</reference>
<dbReference type="InterPro" id="IPR032556">
    <property type="entry name" value="DUF4936"/>
</dbReference>
<dbReference type="RefSeq" id="WP_284280360.1">
    <property type="nucleotide sequence ID" value="NZ_BSOJ01000009.1"/>
</dbReference>
<gene>
    <name evidence="1" type="ORF">GCM10007875_10100</name>
</gene>
<sequence>MKVSYALYVYYKVDPAALASACLQSKKIMQQMANQSGAATRLMRRADEDGKPVITLMEIYEFAEGNPFEAQARLDQIVQVELGEKPECDRHTELFVLQADA</sequence>
<evidence type="ECO:0000313" key="2">
    <source>
        <dbReference type="Proteomes" id="UP001156664"/>
    </source>
</evidence>